<feature type="compositionally biased region" description="Basic and acidic residues" evidence="1">
    <location>
        <begin position="428"/>
        <end position="462"/>
    </location>
</feature>
<accession>A0A1B6ML03</accession>
<organism evidence="2">
    <name type="scientific">Graphocephala atropunctata</name>
    <dbReference type="NCBI Taxonomy" id="36148"/>
    <lineage>
        <taxon>Eukaryota</taxon>
        <taxon>Metazoa</taxon>
        <taxon>Ecdysozoa</taxon>
        <taxon>Arthropoda</taxon>
        <taxon>Hexapoda</taxon>
        <taxon>Insecta</taxon>
        <taxon>Pterygota</taxon>
        <taxon>Neoptera</taxon>
        <taxon>Paraneoptera</taxon>
        <taxon>Hemiptera</taxon>
        <taxon>Auchenorrhyncha</taxon>
        <taxon>Membracoidea</taxon>
        <taxon>Cicadellidae</taxon>
        <taxon>Cicadellinae</taxon>
        <taxon>Cicadellini</taxon>
        <taxon>Graphocephala</taxon>
    </lineage>
</organism>
<feature type="compositionally biased region" description="Basic and acidic residues" evidence="1">
    <location>
        <begin position="506"/>
        <end position="519"/>
    </location>
</feature>
<proteinExistence type="predicted"/>
<feature type="compositionally biased region" description="Polar residues" evidence="1">
    <location>
        <begin position="115"/>
        <end position="125"/>
    </location>
</feature>
<dbReference type="EMBL" id="GEBQ01003339">
    <property type="protein sequence ID" value="JAT36638.1"/>
    <property type="molecule type" value="Transcribed_RNA"/>
</dbReference>
<feature type="compositionally biased region" description="Basic and acidic residues" evidence="1">
    <location>
        <begin position="290"/>
        <end position="300"/>
    </location>
</feature>
<feature type="compositionally biased region" description="Basic and acidic residues" evidence="1">
    <location>
        <begin position="82"/>
        <end position="93"/>
    </location>
</feature>
<evidence type="ECO:0000313" key="2">
    <source>
        <dbReference type="EMBL" id="JAT36638.1"/>
    </source>
</evidence>
<dbReference type="AlphaFoldDB" id="A0A1B6ML03"/>
<feature type="compositionally biased region" description="Basic residues" evidence="1">
    <location>
        <begin position="257"/>
        <end position="273"/>
    </location>
</feature>
<feature type="compositionally biased region" description="Polar residues" evidence="1">
    <location>
        <begin position="230"/>
        <end position="246"/>
    </location>
</feature>
<name>A0A1B6ML03_9HEMI</name>
<feature type="compositionally biased region" description="Basic and acidic residues" evidence="1">
    <location>
        <begin position="60"/>
        <end position="74"/>
    </location>
</feature>
<feature type="compositionally biased region" description="Basic and acidic residues" evidence="1">
    <location>
        <begin position="481"/>
        <end position="494"/>
    </location>
</feature>
<sequence>MSQINDDKQRGYFEKKIATEIDTHHRQQMLKNKDVFADSGIEMSDYRKESSKDVSTLNRRNAETTKITRTETNRTKSTPVVHKTDYHSDGEKRYKGDMSMKFIEEERRRRDVIPASSTLVKNYSKPSKEEQKTNVKKEEKITKEKKKEKLTRMDKVKQLMFGSKDNKKNKKKKKQEEEEEDLLRSRYTEYKGSDISLNSSPVITRRRQTSSSEVDDRTDQEREYYGSRQRLATPSPSARPHQPSQEQRQEDTWFKSLTRRNKHAKSNKGHKLTNGHGEDSLRSHNKHLRFFGDSDRESLKSGRATDSSQNPHLLQVPNQRHGHSRRHVAPDSSAESTTEGDSGHSQKSVVYLHAATVGDIPGSRKLHKSVTSGGRRSLSREELSSNPDAITPQTRVLSRSISVLAPWRPRHNRQEVNYDNGGRPPRAPKRDKERVVEKKKSSRELKKSKENLIDYEETRRGSSDSLDQSQKRSRGNLVFVGRREPRDEVDRRDVNGTTMTMGRTHKSTDRLSDKSRDLARSVSIPKDNRVSSGWFKGKTSRAK</sequence>
<feature type="region of interest" description="Disordered" evidence="1">
    <location>
        <begin position="412"/>
        <end position="543"/>
    </location>
</feature>
<feature type="region of interest" description="Disordered" evidence="1">
    <location>
        <begin position="46"/>
        <end position="93"/>
    </location>
</feature>
<evidence type="ECO:0000256" key="1">
    <source>
        <dbReference type="SAM" id="MobiDB-lite"/>
    </source>
</evidence>
<protein>
    <submittedName>
        <fullName evidence="2">Uncharacterized protein</fullName>
    </submittedName>
</protein>
<feature type="compositionally biased region" description="Polar residues" evidence="1">
    <location>
        <begin position="333"/>
        <end position="348"/>
    </location>
</feature>
<feature type="compositionally biased region" description="Basic and acidic residues" evidence="1">
    <location>
        <begin position="126"/>
        <end position="157"/>
    </location>
</feature>
<feature type="compositionally biased region" description="Basic and acidic residues" evidence="1">
    <location>
        <begin position="182"/>
        <end position="192"/>
    </location>
</feature>
<reference evidence="2" key="1">
    <citation type="submission" date="2015-11" db="EMBL/GenBank/DDBJ databases">
        <title>De novo transcriptome assembly of four potential Pierce s Disease insect vectors from Arizona vineyards.</title>
        <authorList>
            <person name="Tassone E.E."/>
        </authorList>
    </citation>
    <scope>NUCLEOTIDE SEQUENCE</scope>
</reference>
<feature type="compositionally biased region" description="Polar residues" evidence="1">
    <location>
        <begin position="304"/>
        <end position="318"/>
    </location>
</feature>
<feature type="region of interest" description="Disordered" evidence="1">
    <location>
        <begin position="105"/>
        <end position="393"/>
    </location>
</feature>
<gene>
    <name evidence="2" type="ORF">g.31646</name>
</gene>
<feature type="compositionally biased region" description="Basic and acidic residues" evidence="1">
    <location>
        <begin position="214"/>
        <end position="225"/>
    </location>
</feature>